<dbReference type="OrthoDB" id="9811314at2"/>
<organism evidence="4 5">
    <name type="scientific">Roseisalinus antarcticus</name>
    <dbReference type="NCBI Taxonomy" id="254357"/>
    <lineage>
        <taxon>Bacteria</taxon>
        <taxon>Pseudomonadati</taxon>
        <taxon>Pseudomonadota</taxon>
        <taxon>Alphaproteobacteria</taxon>
        <taxon>Rhodobacterales</taxon>
        <taxon>Roseobacteraceae</taxon>
        <taxon>Roseisalinus</taxon>
    </lineage>
</organism>
<dbReference type="Proteomes" id="UP000193900">
    <property type="component" value="Unassembled WGS sequence"/>
</dbReference>
<reference evidence="4 5" key="1">
    <citation type="submission" date="2017-03" db="EMBL/GenBank/DDBJ databases">
        <authorList>
            <person name="Afonso C.L."/>
            <person name="Miller P.J."/>
            <person name="Scott M.A."/>
            <person name="Spackman E."/>
            <person name="Goraichik I."/>
            <person name="Dimitrov K.M."/>
            <person name="Suarez D.L."/>
            <person name="Swayne D.E."/>
        </authorList>
    </citation>
    <scope>NUCLEOTIDE SEQUENCE [LARGE SCALE GENOMIC DNA]</scope>
    <source>
        <strain evidence="4 5">CECT 7023</strain>
    </source>
</reference>
<feature type="chain" id="PRO_5012283186" evidence="1">
    <location>
        <begin position="20"/>
        <end position="436"/>
    </location>
</feature>
<evidence type="ECO:0000313" key="4">
    <source>
        <dbReference type="EMBL" id="SLN43505.1"/>
    </source>
</evidence>
<evidence type="ECO:0000256" key="1">
    <source>
        <dbReference type="SAM" id="SignalP"/>
    </source>
</evidence>
<dbReference type="PANTHER" id="PTHR11851:SF224">
    <property type="entry name" value="PROCESSING PROTEASE"/>
    <property type="match status" value="1"/>
</dbReference>
<dbReference type="InterPro" id="IPR011249">
    <property type="entry name" value="Metalloenz_LuxS/M16"/>
</dbReference>
<evidence type="ECO:0000259" key="2">
    <source>
        <dbReference type="Pfam" id="PF00675"/>
    </source>
</evidence>
<name>A0A1Y5SLH0_9RHOB</name>
<gene>
    <name evidence="4" type="ORF">ROA7023_01779</name>
</gene>
<dbReference type="Pfam" id="PF00675">
    <property type="entry name" value="Peptidase_M16"/>
    <property type="match status" value="1"/>
</dbReference>
<dbReference type="PANTHER" id="PTHR11851">
    <property type="entry name" value="METALLOPROTEASE"/>
    <property type="match status" value="1"/>
</dbReference>
<dbReference type="SUPFAM" id="SSF63411">
    <property type="entry name" value="LuxS/MPP-like metallohydrolase"/>
    <property type="match status" value="2"/>
</dbReference>
<feature type="domain" description="Peptidase M16 C-terminal" evidence="3">
    <location>
        <begin position="187"/>
        <end position="360"/>
    </location>
</feature>
<feature type="signal peptide" evidence="1">
    <location>
        <begin position="1"/>
        <end position="19"/>
    </location>
</feature>
<keyword evidence="5" id="KW-1185">Reference proteome</keyword>
<accession>A0A1Y5SLH0</accession>
<proteinExistence type="predicted"/>
<sequence>MIRLALAAVMTLCAATAQAEIEVQEVTSPGGTDAWLVETHEIPFVAVEIFFRGGASLDREGKRGAANLMTALIEEGSGDLDAQAFQIELETMAAEFSYDVYDDALTVSARFLTDNRDAAVALLNQSLTDPRFDEPAIERVRGQVLSNIRSDAQDPNDIASETFYREAFGAHPYGSDLNGTIESVSALTRDDLLQSFDDTIVRDRASVAVVGDITPEELGAMLDTLFDGLPDSGPPLPEDVAVGISGGQTVIEFPSPQSVALFGHAGMDREDPDYFAAYILNEILGGSGRQSILMEEVREKRGLTYGVGSYLVAKDHADLYLGSVASANDRIGEAIEVIRDEWARMAEDGVTAEQLAEAKTYITGAYPLRFDGNARIANILVGMQFTGLPADYIATRNDRMNAVTLEDINRVAGALLKPEALHFVVVGQPEGVVGTN</sequence>
<dbReference type="Gene3D" id="3.30.830.10">
    <property type="entry name" value="Metalloenzyme, LuxS/M16 peptidase-like"/>
    <property type="match status" value="2"/>
</dbReference>
<dbReference type="InterPro" id="IPR011765">
    <property type="entry name" value="Pept_M16_N"/>
</dbReference>
<dbReference type="GO" id="GO:0046872">
    <property type="term" value="F:metal ion binding"/>
    <property type="evidence" value="ECO:0007669"/>
    <property type="project" value="InterPro"/>
</dbReference>
<dbReference type="InterPro" id="IPR007863">
    <property type="entry name" value="Peptidase_M16_C"/>
</dbReference>
<feature type="domain" description="Peptidase M16 N-terminal" evidence="2">
    <location>
        <begin position="38"/>
        <end position="180"/>
    </location>
</feature>
<protein>
    <submittedName>
        <fullName evidence="4">Peptidase M16 inactive domain protein</fullName>
    </submittedName>
</protein>
<dbReference type="RefSeq" id="WP_085878648.1">
    <property type="nucleotide sequence ID" value="NZ_FWFZ01000007.1"/>
</dbReference>
<dbReference type="EMBL" id="FWFZ01000007">
    <property type="protein sequence ID" value="SLN43505.1"/>
    <property type="molecule type" value="Genomic_DNA"/>
</dbReference>
<dbReference type="InterPro" id="IPR050361">
    <property type="entry name" value="MPP/UQCRC_Complex"/>
</dbReference>
<dbReference type="AlphaFoldDB" id="A0A1Y5SLH0"/>
<evidence type="ECO:0000259" key="3">
    <source>
        <dbReference type="Pfam" id="PF05193"/>
    </source>
</evidence>
<dbReference type="Pfam" id="PF05193">
    <property type="entry name" value="Peptidase_M16_C"/>
    <property type="match status" value="1"/>
</dbReference>
<evidence type="ECO:0000313" key="5">
    <source>
        <dbReference type="Proteomes" id="UP000193900"/>
    </source>
</evidence>
<keyword evidence="1" id="KW-0732">Signal</keyword>